<evidence type="ECO:0000256" key="2">
    <source>
        <dbReference type="ARBA" id="ARBA00009190"/>
    </source>
</evidence>
<dbReference type="RefSeq" id="WP_015954557.1">
    <property type="nucleotide sequence ID" value="NC_011729.1"/>
</dbReference>
<evidence type="ECO:0000256" key="1">
    <source>
        <dbReference type="ARBA" id="ARBA00004141"/>
    </source>
</evidence>
<sequence length="104" mass="10877">MDWQLFGLSFITVFLAEIGDKSQLAAIALGGSSKSPKAVFIGSITALILASFLGVIAGGGIAQILPTKLLKAIAAIGFAVMALKILWPEDSSLNQDLEDFPNLD</sequence>
<organism evidence="7 8">
    <name type="scientific">Gloeothece citriformis (strain PCC 7424)</name>
    <name type="common">Cyanothece sp. (strain PCC 7424)</name>
    <dbReference type="NCBI Taxonomy" id="65393"/>
    <lineage>
        <taxon>Bacteria</taxon>
        <taxon>Bacillati</taxon>
        <taxon>Cyanobacteriota</taxon>
        <taxon>Cyanophyceae</taxon>
        <taxon>Oscillatoriophycideae</taxon>
        <taxon>Chroococcales</taxon>
        <taxon>Aphanothecaceae</taxon>
        <taxon>Gloeothece</taxon>
        <taxon>Gloeothece citriformis</taxon>
    </lineage>
</organism>
<dbReference type="GO" id="GO:0016020">
    <property type="term" value="C:membrane"/>
    <property type="evidence" value="ECO:0007669"/>
    <property type="project" value="UniProtKB-SubCell"/>
</dbReference>
<dbReference type="PANTHER" id="PTHR12608">
    <property type="entry name" value="TRANSMEMBRANE PROTEIN HTP-1 RELATED"/>
    <property type="match status" value="1"/>
</dbReference>
<dbReference type="Proteomes" id="UP000002384">
    <property type="component" value="Chromosome"/>
</dbReference>
<dbReference type="OrthoDB" id="9801356at2"/>
<accession>B7KK69</accession>
<keyword evidence="3 6" id="KW-0812">Transmembrane</keyword>
<comment type="caution">
    <text evidence="6">Lacks conserved residue(s) required for the propagation of feature annotation.</text>
</comment>
<evidence type="ECO:0000256" key="6">
    <source>
        <dbReference type="RuleBase" id="RU365102"/>
    </source>
</evidence>
<keyword evidence="8" id="KW-1185">Reference proteome</keyword>
<dbReference type="Pfam" id="PF01169">
    <property type="entry name" value="GDT1"/>
    <property type="match status" value="1"/>
</dbReference>
<dbReference type="PANTHER" id="PTHR12608:SF1">
    <property type="entry name" value="TRANSMEMBRANE PROTEIN 165"/>
    <property type="match status" value="1"/>
</dbReference>
<dbReference type="GO" id="GO:0046873">
    <property type="term" value="F:metal ion transmembrane transporter activity"/>
    <property type="evidence" value="ECO:0007669"/>
    <property type="project" value="InterPro"/>
</dbReference>
<dbReference type="InterPro" id="IPR001727">
    <property type="entry name" value="GDT1-like"/>
</dbReference>
<keyword evidence="5 6" id="KW-0472">Membrane</keyword>
<keyword evidence="4 6" id="KW-1133">Transmembrane helix</keyword>
<evidence type="ECO:0000256" key="4">
    <source>
        <dbReference type="ARBA" id="ARBA00022989"/>
    </source>
</evidence>
<proteinExistence type="inferred from homology"/>
<dbReference type="AlphaFoldDB" id="B7KK69"/>
<evidence type="ECO:0000313" key="7">
    <source>
        <dbReference type="EMBL" id="ACK70954.1"/>
    </source>
</evidence>
<dbReference type="HOGENOM" id="CLU_140894_3_1_3"/>
<comment type="similarity">
    <text evidence="2 6">Belongs to the GDT1 family.</text>
</comment>
<feature type="transmembrane region" description="Helical" evidence="6">
    <location>
        <begin position="40"/>
        <end position="62"/>
    </location>
</feature>
<reference evidence="8" key="1">
    <citation type="journal article" date="2011" name="MBio">
        <title>Novel metabolic attributes of the genus Cyanothece, comprising a group of unicellular nitrogen-fixing Cyanobacteria.</title>
        <authorList>
            <person name="Bandyopadhyay A."/>
            <person name="Elvitigala T."/>
            <person name="Welsh E."/>
            <person name="Stockel J."/>
            <person name="Liberton M."/>
            <person name="Min H."/>
            <person name="Sherman L.A."/>
            <person name="Pakrasi H.B."/>
        </authorList>
    </citation>
    <scope>NUCLEOTIDE SEQUENCE [LARGE SCALE GENOMIC DNA]</scope>
    <source>
        <strain evidence="8">PCC 7424</strain>
    </source>
</reference>
<protein>
    <recommendedName>
        <fullName evidence="6">GDT1 family protein</fullName>
    </recommendedName>
</protein>
<name>B7KK69_GLOC7</name>
<dbReference type="EMBL" id="CP001291">
    <property type="protein sequence ID" value="ACK70954.1"/>
    <property type="molecule type" value="Genomic_DNA"/>
</dbReference>
<gene>
    <name evidence="7" type="ordered locus">PCC7424_2537</name>
</gene>
<evidence type="ECO:0000256" key="5">
    <source>
        <dbReference type="ARBA" id="ARBA00023136"/>
    </source>
</evidence>
<dbReference type="KEGG" id="cyc:PCC7424_2537"/>
<evidence type="ECO:0000256" key="3">
    <source>
        <dbReference type="ARBA" id="ARBA00022692"/>
    </source>
</evidence>
<evidence type="ECO:0000313" key="8">
    <source>
        <dbReference type="Proteomes" id="UP000002384"/>
    </source>
</evidence>
<feature type="transmembrane region" description="Helical" evidence="6">
    <location>
        <begin position="69"/>
        <end position="87"/>
    </location>
</feature>
<dbReference type="STRING" id="65393.PCC7424_2537"/>
<comment type="subcellular location">
    <subcellularLocation>
        <location evidence="1 6">Membrane</location>
        <topology evidence="1 6">Multi-pass membrane protein</topology>
    </subcellularLocation>
</comment>
<dbReference type="eggNOG" id="COG2119">
    <property type="taxonomic scope" value="Bacteria"/>
</dbReference>